<dbReference type="AlphaFoldDB" id="A0AA35G5F9"/>
<reference evidence="3" key="1">
    <citation type="submission" date="2022-03" db="EMBL/GenBank/DDBJ databases">
        <title>Complete genome sequence of Caldinitratiruptor microaerophilus.</title>
        <authorList>
            <person name="Mukaiyama R."/>
            <person name="Nishiyama T."/>
            <person name="Ueda K."/>
        </authorList>
    </citation>
    <scope>NUCLEOTIDE SEQUENCE</scope>
    <source>
        <strain evidence="3">JCM 16183</strain>
    </source>
</reference>
<dbReference type="PANTHER" id="PTHR33164:SF57">
    <property type="entry name" value="MARR-FAMILY TRANSCRIPTIONAL REGULATOR"/>
    <property type="match status" value="1"/>
</dbReference>
<protein>
    <submittedName>
        <fullName evidence="3">MarR family transcriptional regulator</fullName>
    </submittedName>
</protein>
<dbReference type="InterPro" id="IPR000835">
    <property type="entry name" value="HTH_MarR-typ"/>
</dbReference>
<evidence type="ECO:0000313" key="4">
    <source>
        <dbReference type="Proteomes" id="UP001163687"/>
    </source>
</evidence>
<dbReference type="EMBL" id="AP025628">
    <property type="protein sequence ID" value="BDG59326.1"/>
    <property type="molecule type" value="Genomic_DNA"/>
</dbReference>
<dbReference type="RefSeq" id="WP_264843456.1">
    <property type="nucleotide sequence ID" value="NZ_AP025628.1"/>
</dbReference>
<evidence type="ECO:0000259" key="2">
    <source>
        <dbReference type="PROSITE" id="PS50995"/>
    </source>
</evidence>
<sequence>MQQFLEMLLTGRIRLPLLGDPELLALERELPRSDWLALLMLERRGEATMSELAADLGAPLSTATGIGTRLERRGLALRERHPGDRRVVLLRLTPKGRQLAGRARAKIDSLLRRVQEALAPEEVDQLLNLAQKVVRALQEPADAPLPDPSAPRRVRVE</sequence>
<evidence type="ECO:0000313" key="3">
    <source>
        <dbReference type="EMBL" id="BDG59326.1"/>
    </source>
</evidence>
<gene>
    <name evidence="3" type="ORF">caldi_04160</name>
</gene>
<dbReference type="InterPro" id="IPR039422">
    <property type="entry name" value="MarR/SlyA-like"/>
</dbReference>
<dbReference type="PROSITE" id="PS50995">
    <property type="entry name" value="HTH_MARR_2"/>
    <property type="match status" value="1"/>
</dbReference>
<dbReference type="GO" id="GO:0006950">
    <property type="term" value="P:response to stress"/>
    <property type="evidence" value="ECO:0007669"/>
    <property type="project" value="TreeGrafter"/>
</dbReference>
<dbReference type="PANTHER" id="PTHR33164">
    <property type="entry name" value="TRANSCRIPTIONAL REGULATOR, MARR FAMILY"/>
    <property type="match status" value="1"/>
</dbReference>
<dbReference type="Gene3D" id="1.10.10.10">
    <property type="entry name" value="Winged helix-like DNA-binding domain superfamily/Winged helix DNA-binding domain"/>
    <property type="match status" value="1"/>
</dbReference>
<dbReference type="InterPro" id="IPR036390">
    <property type="entry name" value="WH_DNA-bd_sf"/>
</dbReference>
<feature type="region of interest" description="Disordered" evidence="1">
    <location>
        <begin position="138"/>
        <end position="157"/>
    </location>
</feature>
<organism evidence="3 4">
    <name type="scientific">Caldinitratiruptor microaerophilus</name>
    <dbReference type="NCBI Taxonomy" id="671077"/>
    <lineage>
        <taxon>Bacteria</taxon>
        <taxon>Bacillati</taxon>
        <taxon>Bacillota</taxon>
        <taxon>Clostridia</taxon>
        <taxon>Eubacteriales</taxon>
        <taxon>Symbiobacteriaceae</taxon>
        <taxon>Caldinitratiruptor</taxon>
    </lineage>
</organism>
<dbReference type="SUPFAM" id="SSF46785">
    <property type="entry name" value="Winged helix' DNA-binding domain"/>
    <property type="match status" value="1"/>
</dbReference>
<dbReference type="GO" id="GO:0003700">
    <property type="term" value="F:DNA-binding transcription factor activity"/>
    <property type="evidence" value="ECO:0007669"/>
    <property type="project" value="InterPro"/>
</dbReference>
<dbReference type="PRINTS" id="PR00598">
    <property type="entry name" value="HTHMARR"/>
</dbReference>
<dbReference type="SMART" id="SM00347">
    <property type="entry name" value="HTH_MARR"/>
    <property type="match status" value="1"/>
</dbReference>
<keyword evidence="4" id="KW-1185">Reference proteome</keyword>
<dbReference type="Pfam" id="PF01047">
    <property type="entry name" value="MarR"/>
    <property type="match status" value="1"/>
</dbReference>
<accession>A0AA35G5F9</accession>
<dbReference type="InterPro" id="IPR036388">
    <property type="entry name" value="WH-like_DNA-bd_sf"/>
</dbReference>
<name>A0AA35G5F9_9FIRM</name>
<dbReference type="Proteomes" id="UP001163687">
    <property type="component" value="Chromosome"/>
</dbReference>
<feature type="domain" description="HTH marR-type" evidence="2">
    <location>
        <begin position="1"/>
        <end position="135"/>
    </location>
</feature>
<proteinExistence type="predicted"/>
<evidence type="ECO:0000256" key="1">
    <source>
        <dbReference type="SAM" id="MobiDB-lite"/>
    </source>
</evidence>
<dbReference type="KEGG" id="cmic:caldi_04160"/>